<dbReference type="AlphaFoldDB" id="A0A2P2IQE1"/>
<proteinExistence type="predicted"/>
<evidence type="ECO:0000313" key="1">
    <source>
        <dbReference type="EMBL" id="MBW83448.1"/>
    </source>
</evidence>
<accession>A0A2P2IQE1</accession>
<reference evidence="1" key="1">
    <citation type="submission" date="2018-02" db="EMBL/GenBank/DDBJ databases">
        <title>Rhizophora mucronata_Transcriptome.</title>
        <authorList>
            <person name="Meera S.P."/>
            <person name="Sreeshan A."/>
            <person name="Augustine A."/>
        </authorList>
    </citation>
    <scope>NUCLEOTIDE SEQUENCE</scope>
    <source>
        <tissue evidence="1">Leaf</tissue>
    </source>
</reference>
<dbReference type="EMBL" id="GGEC01002965">
    <property type="protein sequence ID" value="MBW83448.1"/>
    <property type="molecule type" value="Transcribed_RNA"/>
</dbReference>
<protein>
    <submittedName>
        <fullName evidence="1">Uncharacterized protein</fullName>
    </submittedName>
</protein>
<sequence length="68" mass="7912">MHLTSYTLFLLFFPKFKVHFLSLEIFDHFMFDGFHCSICTSTLGKCALKKSFACCLFHCVFGLHYTCS</sequence>
<name>A0A2P2IQE1_RHIMU</name>
<organism evidence="1">
    <name type="scientific">Rhizophora mucronata</name>
    <name type="common">Asiatic mangrove</name>
    <dbReference type="NCBI Taxonomy" id="61149"/>
    <lineage>
        <taxon>Eukaryota</taxon>
        <taxon>Viridiplantae</taxon>
        <taxon>Streptophyta</taxon>
        <taxon>Embryophyta</taxon>
        <taxon>Tracheophyta</taxon>
        <taxon>Spermatophyta</taxon>
        <taxon>Magnoliopsida</taxon>
        <taxon>eudicotyledons</taxon>
        <taxon>Gunneridae</taxon>
        <taxon>Pentapetalae</taxon>
        <taxon>rosids</taxon>
        <taxon>fabids</taxon>
        <taxon>Malpighiales</taxon>
        <taxon>Rhizophoraceae</taxon>
        <taxon>Rhizophora</taxon>
    </lineage>
</organism>